<feature type="transmembrane region" description="Helical" evidence="1">
    <location>
        <begin position="159"/>
        <end position="183"/>
    </location>
</feature>
<organism evidence="3 4">
    <name type="scientific">Geodia barretti</name>
    <name type="common">Barrett's horny sponge</name>
    <dbReference type="NCBI Taxonomy" id="519541"/>
    <lineage>
        <taxon>Eukaryota</taxon>
        <taxon>Metazoa</taxon>
        <taxon>Porifera</taxon>
        <taxon>Demospongiae</taxon>
        <taxon>Heteroscleromorpha</taxon>
        <taxon>Tetractinellida</taxon>
        <taxon>Astrophorina</taxon>
        <taxon>Geodiidae</taxon>
        <taxon>Geodia</taxon>
    </lineage>
</organism>
<keyword evidence="2" id="KW-0732">Signal</keyword>
<evidence type="ECO:0000256" key="2">
    <source>
        <dbReference type="SAM" id="SignalP"/>
    </source>
</evidence>
<proteinExistence type="predicted"/>
<feature type="signal peptide" evidence="2">
    <location>
        <begin position="1"/>
        <end position="43"/>
    </location>
</feature>
<keyword evidence="1" id="KW-0812">Transmembrane</keyword>
<name>A0AA35XHV6_GEOBA</name>
<protein>
    <submittedName>
        <fullName evidence="3">Uncharacterized protein</fullName>
    </submittedName>
</protein>
<keyword evidence="1" id="KW-1133">Transmembrane helix</keyword>
<comment type="caution">
    <text evidence="3">The sequence shown here is derived from an EMBL/GenBank/DDBJ whole genome shotgun (WGS) entry which is preliminary data.</text>
</comment>
<accession>A0AA35XHV6</accession>
<keyword evidence="4" id="KW-1185">Reference proteome</keyword>
<sequence>MLHLYTSTSVPERTRGQTMSVHRGCSRLLALLLLSECLLRVSAHYFTPVVVKVKDVTIRVDKEGLWGEWEEERGWKEQHHVVISSPTISPHTLEQLTLTSGANGFHIPSSELIRYGFIDMNVVTYGNDGELFNVSIYLEQGSDTTDNSWGGHLPATPRLLLVLLAVVLCLVIAALLAACGGGWEEGGLGERLRTAWDQRKERWRGGKTSGSGVGGDGRYIKLLVGLKHEQLVQKV</sequence>
<feature type="chain" id="PRO_5041257699" evidence="2">
    <location>
        <begin position="44"/>
        <end position="235"/>
    </location>
</feature>
<gene>
    <name evidence="3" type="ORF">GBAR_LOCUS28502</name>
</gene>
<reference evidence="3" key="1">
    <citation type="submission" date="2023-03" db="EMBL/GenBank/DDBJ databases">
        <authorList>
            <person name="Steffen K."/>
            <person name="Cardenas P."/>
        </authorList>
    </citation>
    <scope>NUCLEOTIDE SEQUENCE</scope>
</reference>
<evidence type="ECO:0000256" key="1">
    <source>
        <dbReference type="SAM" id="Phobius"/>
    </source>
</evidence>
<evidence type="ECO:0000313" key="3">
    <source>
        <dbReference type="EMBL" id="CAI8052060.1"/>
    </source>
</evidence>
<keyword evidence="1" id="KW-0472">Membrane</keyword>
<dbReference type="EMBL" id="CASHTH010003983">
    <property type="protein sequence ID" value="CAI8052060.1"/>
    <property type="molecule type" value="Genomic_DNA"/>
</dbReference>
<dbReference type="Proteomes" id="UP001174909">
    <property type="component" value="Unassembled WGS sequence"/>
</dbReference>
<evidence type="ECO:0000313" key="4">
    <source>
        <dbReference type="Proteomes" id="UP001174909"/>
    </source>
</evidence>
<dbReference type="AlphaFoldDB" id="A0AA35XHV6"/>